<keyword evidence="1" id="KW-1133">Transmembrane helix</keyword>
<dbReference type="STRING" id="1862672.BO225_08635"/>
<name>A0A1U7NL94_9FIRM</name>
<evidence type="ECO:0000313" key="2">
    <source>
        <dbReference type="EMBL" id="OLU45369.1"/>
    </source>
</evidence>
<dbReference type="GeneID" id="78276005"/>
<evidence type="ECO:0000313" key="3">
    <source>
        <dbReference type="Proteomes" id="UP000186705"/>
    </source>
</evidence>
<dbReference type="OrthoDB" id="2299756at2"/>
<gene>
    <name evidence="2" type="ORF">BO225_08635</name>
</gene>
<dbReference type="Proteomes" id="UP000186705">
    <property type="component" value="Unassembled WGS sequence"/>
</dbReference>
<keyword evidence="3" id="KW-1185">Reference proteome</keyword>
<organism evidence="2 3">
    <name type="scientific">Dubosiella newyorkensis</name>
    <dbReference type="NCBI Taxonomy" id="1862672"/>
    <lineage>
        <taxon>Bacteria</taxon>
        <taxon>Bacillati</taxon>
        <taxon>Bacillota</taxon>
        <taxon>Erysipelotrichia</taxon>
        <taxon>Erysipelotrichales</taxon>
        <taxon>Erysipelotrichaceae</taxon>
        <taxon>Dubosiella</taxon>
    </lineage>
</organism>
<protein>
    <recommendedName>
        <fullName evidence="4">Hydrophobic protein</fullName>
    </recommendedName>
</protein>
<evidence type="ECO:0000256" key="1">
    <source>
        <dbReference type="SAM" id="Phobius"/>
    </source>
</evidence>
<reference evidence="2 3" key="1">
    <citation type="submission" date="2016-11" db="EMBL/GenBank/DDBJ databases">
        <title>Description of two novel members of the family Erysipelotrichaceae: Ileibacterium lipovorans gen. nov., sp. nov. and Dubosiella newyorkensis, gen. nov., sp. nov.</title>
        <authorList>
            <person name="Cox L.M."/>
            <person name="Sohn J."/>
            <person name="Tyrrell K.L."/>
            <person name="Citron D.M."/>
            <person name="Lawson P.A."/>
            <person name="Patel N.B."/>
            <person name="Iizumi T."/>
            <person name="Perez-Perez G.I."/>
            <person name="Goldstein E.J."/>
            <person name="Blaser M.J."/>
        </authorList>
    </citation>
    <scope>NUCLEOTIDE SEQUENCE [LARGE SCALE GENOMIC DNA]</scope>
    <source>
        <strain evidence="2 3">NYU-BL-A4</strain>
    </source>
</reference>
<feature type="transmembrane region" description="Helical" evidence="1">
    <location>
        <begin position="100"/>
        <end position="118"/>
    </location>
</feature>
<dbReference type="EMBL" id="MPKA01000086">
    <property type="protein sequence ID" value="OLU45369.1"/>
    <property type="molecule type" value="Genomic_DNA"/>
</dbReference>
<dbReference type="AlphaFoldDB" id="A0A1U7NL94"/>
<dbReference type="RefSeq" id="WP_076341853.1">
    <property type="nucleotide sequence ID" value="NZ_CAMSPY010000066.1"/>
</dbReference>
<accession>A0A1U7NL94</accession>
<keyword evidence="1" id="KW-0472">Membrane</keyword>
<sequence>MLINLLLMLFLIWFIIHNFIKAHTFTSFSVWHDSFVPIYSLVLFFITMKWDRANLILLAILTPVALLLGWYETRGIEIKKEKSHKNKTEYEYMIKRGTPYAVGWTLTFVLGIALHAWFAKEKILNMFSEAIWDNLIEELNPFAIFSTSHTWYIWLLSGLSSTTFISVIKYSISRYLKHKKEKTL</sequence>
<feature type="transmembrane region" description="Helical" evidence="1">
    <location>
        <begin position="151"/>
        <end position="172"/>
    </location>
</feature>
<keyword evidence="1" id="KW-0812">Transmembrane</keyword>
<feature type="transmembrane region" description="Helical" evidence="1">
    <location>
        <begin position="53"/>
        <end position="71"/>
    </location>
</feature>
<proteinExistence type="predicted"/>
<evidence type="ECO:0008006" key="4">
    <source>
        <dbReference type="Google" id="ProtNLM"/>
    </source>
</evidence>
<comment type="caution">
    <text evidence="2">The sequence shown here is derived from an EMBL/GenBank/DDBJ whole genome shotgun (WGS) entry which is preliminary data.</text>
</comment>